<evidence type="ECO:0000256" key="5">
    <source>
        <dbReference type="ARBA" id="ARBA00023001"/>
    </source>
</evidence>
<keyword evidence="4" id="KW-0378">Hydrolase</keyword>
<comment type="similarity">
    <text evidence="2">Belongs to the glycosyl hydrolase 9 (cellulase E) family.</text>
</comment>
<proteinExistence type="inferred from homology"/>
<dbReference type="OrthoDB" id="10257085at2759"/>
<protein>
    <recommendedName>
        <fullName evidence="3">cellulase</fullName>
        <ecNumber evidence="3">3.2.1.4</ecNumber>
    </recommendedName>
</protein>
<keyword evidence="10" id="KW-1133">Transmembrane helix</keyword>
<dbReference type="STRING" id="1884261.A0A5C3QBJ0"/>
<evidence type="ECO:0000313" key="13">
    <source>
        <dbReference type="EMBL" id="TFK99111.1"/>
    </source>
</evidence>
<evidence type="ECO:0000256" key="8">
    <source>
        <dbReference type="ARBA" id="ARBA00023326"/>
    </source>
</evidence>
<dbReference type="AlphaFoldDB" id="A0A5C3QBJ0"/>
<evidence type="ECO:0000256" key="3">
    <source>
        <dbReference type="ARBA" id="ARBA00012601"/>
    </source>
</evidence>
<dbReference type="Gene3D" id="1.50.10.10">
    <property type="match status" value="1"/>
</dbReference>
<evidence type="ECO:0000256" key="9">
    <source>
        <dbReference type="SAM" id="MobiDB-lite"/>
    </source>
</evidence>
<keyword evidence="5" id="KW-0136">Cellulose degradation</keyword>
<evidence type="ECO:0000256" key="7">
    <source>
        <dbReference type="ARBA" id="ARBA00023295"/>
    </source>
</evidence>
<keyword evidence="10" id="KW-0812">Transmembrane</keyword>
<feature type="domain" description="Glycoside hydrolase family 9" evidence="12">
    <location>
        <begin position="49"/>
        <end position="496"/>
    </location>
</feature>
<dbReference type="EMBL" id="ML178835">
    <property type="protein sequence ID" value="TFK99111.1"/>
    <property type="molecule type" value="Genomic_DNA"/>
</dbReference>
<evidence type="ECO:0000256" key="6">
    <source>
        <dbReference type="ARBA" id="ARBA00023277"/>
    </source>
</evidence>
<dbReference type="Proteomes" id="UP000305067">
    <property type="component" value="Unassembled WGS sequence"/>
</dbReference>
<keyword evidence="10" id="KW-0472">Membrane</keyword>
<keyword evidence="11" id="KW-0732">Signal</keyword>
<reference evidence="13 14" key="1">
    <citation type="journal article" date="2019" name="Nat. Ecol. Evol.">
        <title>Megaphylogeny resolves global patterns of mushroom evolution.</title>
        <authorList>
            <person name="Varga T."/>
            <person name="Krizsan K."/>
            <person name="Foldi C."/>
            <person name="Dima B."/>
            <person name="Sanchez-Garcia M."/>
            <person name="Sanchez-Ramirez S."/>
            <person name="Szollosi G.J."/>
            <person name="Szarkandi J.G."/>
            <person name="Papp V."/>
            <person name="Albert L."/>
            <person name="Andreopoulos W."/>
            <person name="Angelini C."/>
            <person name="Antonin V."/>
            <person name="Barry K.W."/>
            <person name="Bougher N.L."/>
            <person name="Buchanan P."/>
            <person name="Buyck B."/>
            <person name="Bense V."/>
            <person name="Catcheside P."/>
            <person name="Chovatia M."/>
            <person name="Cooper J."/>
            <person name="Damon W."/>
            <person name="Desjardin D."/>
            <person name="Finy P."/>
            <person name="Geml J."/>
            <person name="Haridas S."/>
            <person name="Hughes K."/>
            <person name="Justo A."/>
            <person name="Karasinski D."/>
            <person name="Kautmanova I."/>
            <person name="Kiss B."/>
            <person name="Kocsube S."/>
            <person name="Kotiranta H."/>
            <person name="LaButti K.M."/>
            <person name="Lechner B.E."/>
            <person name="Liimatainen K."/>
            <person name="Lipzen A."/>
            <person name="Lukacs Z."/>
            <person name="Mihaltcheva S."/>
            <person name="Morgado L.N."/>
            <person name="Niskanen T."/>
            <person name="Noordeloos M.E."/>
            <person name="Ohm R.A."/>
            <person name="Ortiz-Santana B."/>
            <person name="Ovrebo C."/>
            <person name="Racz N."/>
            <person name="Riley R."/>
            <person name="Savchenko A."/>
            <person name="Shiryaev A."/>
            <person name="Soop K."/>
            <person name="Spirin V."/>
            <person name="Szebenyi C."/>
            <person name="Tomsovsky M."/>
            <person name="Tulloss R.E."/>
            <person name="Uehling J."/>
            <person name="Grigoriev I.V."/>
            <person name="Vagvolgyi C."/>
            <person name="Papp T."/>
            <person name="Martin F.M."/>
            <person name="Miettinen O."/>
            <person name="Hibbett D.S."/>
            <person name="Nagy L.G."/>
        </authorList>
    </citation>
    <scope>NUCLEOTIDE SEQUENCE [LARGE SCALE GENOMIC DNA]</scope>
    <source>
        <strain evidence="13 14">CBS 309.79</strain>
    </source>
</reference>
<evidence type="ECO:0000259" key="12">
    <source>
        <dbReference type="Pfam" id="PF00759"/>
    </source>
</evidence>
<evidence type="ECO:0000256" key="2">
    <source>
        <dbReference type="ARBA" id="ARBA00007072"/>
    </source>
</evidence>
<dbReference type="SUPFAM" id="SSF48208">
    <property type="entry name" value="Six-hairpin glycosidases"/>
    <property type="match status" value="1"/>
</dbReference>
<dbReference type="Pfam" id="PF00759">
    <property type="entry name" value="Glyco_hydro_9"/>
    <property type="match status" value="1"/>
</dbReference>
<feature type="region of interest" description="Disordered" evidence="9">
    <location>
        <begin position="22"/>
        <end position="43"/>
    </location>
</feature>
<keyword evidence="6" id="KW-0119">Carbohydrate metabolism</keyword>
<keyword evidence="8" id="KW-0624">Polysaccharide degradation</keyword>
<sequence>MLPLFLLLFPLSQTVLAQLSRPDPPFIPQDPEEGAKPSDGSSIPNAQWTNLLGSGLYFYEAQRSGVLPDDNRVGWRNDSVTDDGEDVGTDLSGGYFDAGDYIKATFPLSFTLMSICWGGIDFGEGYNMANQTPYLDSTLRWGLDWLMKAHPSDNTLYVLVSDPHKDDDYWGGDQDIPTPRHSYPINESSPGTDVAAAAAAAFAACSYLYNTDRISFGSPYGEPASLRDTNYAETLLSHAESLYTFANTADKALYHESVPEIADSYASSGYEDELTIAALWLALATNSSERYQEAEDMYTERHLGEQYLDRLLNWDSKGPAIPVLFAQVASLWERDATRWKEDAERYLNRIVDGEGDTYWMTPAGLLYYEGESDYDSINPALNAAMLFARYAPMASSDEVRDKFEEFADSQLTYVLGRNPMSVPYVVGANPNSPSNPHSAPASGGSSIDNINEGETAYTLFGGVIGGPDRHDNYYDIRNDWPQTEIALDYTAPLLTLAAMHVISDSSDPYYTRLAAGEYDKVRPEGTPCDPAYPCDSGNPPLPKGAQIAIGVVVSVVGVVIFGGIAWYGWLLRRSSVGK</sequence>
<organism evidence="13 14">
    <name type="scientific">Pterulicium gracile</name>
    <dbReference type="NCBI Taxonomy" id="1884261"/>
    <lineage>
        <taxon>Eukaryota</taxon>
        <taxon>Fungi</taxon>
        <taxon>Dikarya</taxon>
        <taxon>Basidiomycota</taxon>
        <taxon>Agaricomycotina</taxon>
        <taxon>Agaricomycetes</taxon>
        <taxon>Agaricomycetidae</taxon>
        <taxon>Agaricales</taxon>
        <taxon>Pleurotineae</taxon>
        <taxon>Pterulaceae</taxon>
        <taxon>Pterulicium</taxon>
    </lineage>
</organism>
<feature type="compositionally biased region" description="Low complexity" evidence="9">
    <location>
        <begin position="428"/>
        <end position="446"/>
    </location>
</feature>
<evidence type="ECO:0000313" key="14">
    <source>
        <dbReference type="Proteomes" id="UP000305067"/>
    </source>
</evidence>
<evidence type="ECO:0000256" key="1">
    <source>
        <dbReference type="ARBA" id="ARBA00000966"/>
    </source>
</evidence>
<dbReference type="InterPro" id="IPR012341">
    <property type="entry name" value="6hp_glycosidase-like_sf"/>
</dbReference>
<feature type="signal peptide" evidence="11">
    <location>
        <begin position="1"/>
        <end position="17"/>
    </location>
</feature>
<keyword evidence="14" id="KW-1185">Reference proteome</keyword>
<accession>A0A5C3QBJ0</accession>
<dbReference type="InterPro" id="IPR008928">
    <property type="entry name" value="6-hairpin_glycosidase_sf"/>
</dbReference>
<keyword evidence="7 13" id="KW-0326">Glycosidase</keyword>
<feature type="transmembrane region" description="Helical" evidence="10">
    <location>
        <begin position="547"/>
        <end position="570"/>
    </location>
</feature>
<feature type="chain" id="PRO_5022960304" description="cellulase" evidence="11">
    <location>
        <begin position="18"/>
        <end position="578"/>
    </location>
</feature>
<evidence type="ECO:0000256" key="10">
    <source>
        <dbReference type="SAM" id="Phobius"/>
    </source>
</evidence>
<dbReference type="EC" id="3.2.1.4" evidence="3"/>
<dbReference type="GO" id="GO:0030245">
    <property type="term" value="P:cellulose catabolic process"/>
    <property type="evidence" value="ECO:0007669"/>
    <property type="project" value="UniProtKB-KW"/>
</dbReference>
<dbReference type="PANTHER" id="PTHR22298">
    <property type="entry name" value="ENDO-1,4-BETA-GLUCANASE"/>
    <property type="match status" value="1"/>
</dbReference>
<feature type="region of interest" description="Disordered" evidence="9">
    <location>
        <begin position="428"/>
        <end position="448"/>
    </location>
</feature>
<name>A0A5C3QBJ0_9AGAR</name>
<dbReference type="GO" id="GO:0008810">
    <property type="term" value="F:cellulase activity"/>
    <property type="evidence" value="ECO:0007669"/>
    <property type="project" value="UniProtKB-EC"/>
</dbReference>
<gene>
    <name evidence="13" type="ORF">BDV98DRAFT_184118</name>
</gene>
<evidence type="ECO:0000256" key="11">
    <source>
        <dbReference type="SAM" id="SignalP"/>
    </source>
</evidence>
<comment type="catalytic activity">
    <reaction evidence="1">
        <text>Endohydrolysis of (1-&gt;4)-beta-D-glucosidic linkages in cellulose, lichenin and cereal beta-D-glucans.</text>
        <dbReference type="EC" id="3.2.1.4"/>
    </reaction>
</comment>
<dbReference type="InterPro" id="IPR001701">
    <property type="entry name" value="Glyco_hydro_9"/>
</dbReference>
<evidence type="ECO:0000256" key="4">
    <source>
        <dbReference type="ARBA" id="ARBA00022801"/>
    </source>
</evidence>